<dbReference type="CDD" id="cd06170">
    <property type="entry name" value="LuxR_C_like"/>
    <property type="match status" value="1"/>
</dbReference>
<dbReference type="PROSITE" id="PS00622">
    <property type="entry name" value="HTH_LUXR_1"/>
    <property type="match status" value="1"/>
</dbReference>
<evidence type="ECO:0000313" key="5">
    <source>
        <dbReference type="EMBL" id="MFC7181584.1"/>
    </source>
</evidence>
<gene>
    <name evidence="5" type="ORF">ACFQMG_18705</name>
</gene>
<reference evidence="6" key="1">
    <citation type="journal article" date="2019" name="Int. J. Syst. Evol. Microbiol.">
        <title>The Global Catalogue of Microorganisms (GCM) 10K type strain sequencing project: providing services to taxonomists for standard genome sequencing and annotation.</title>
        <authorList>
            <consortium name="The Broad Institute Genomics Platform"/>
            <consortium name="The Broad Institute Genome Sequencing Center for Infectious Disease"/>
            <person name="Wu L."/>
            <person name="Ma J."/>
        </authorList>
    </citation>
    <scope>NUCLEOTIDE SEQUENCE [LARGE SCALE GENOMIC DNA]</scope>
    <source>
        <strain evidence="6">CGMCC 1.12859</strain>
    </source>
</reference>
<dbReference type="SUPFAM" id="SSF46894">
    <property type="entry name" value="C-terminal effector domain of the bipartite response regulators"/>
    <property type="match status" value="1"/>
</dbReference>
<dbReference type="PROSITE" id="PS50043">
    <property type="entry name" value="HTH_LUXR_2"/>
    <property type="match status" value="1"/>
</dbReference>
<dbReference type="Gene3D" id="1.10.10.10">
    <property type="entry name" value="Winged helix-like DNA-binding domain superfamily/Winged helix DNA-binding domain"/>
    <property type="match status" value="1"/>
</dbReference>
<keyword evidence="2" id="KW-0067">ATP-binding</keyword>
<dbReference type="Pfam" id="PF13191">
    <property type="entry name" value="AAA_16"/>
    <property type="match status" value="1"/>
</dbReference>
<keyword evidence="6" id="KW-1185">Reference proteome</keyword>
<dbReference type="RefSeq" id="WP_380231547.1">
    <property type="nucleotide sequence ID" value="NZ_JBHSVH010000002.1"/>
</dbReference>
<evidence type="ECO:0000256" key="2">
    <source>
        <dbReference type="ARBA" id="ARBA00022840"/>
    </source>
</evidence>
<keyword evidence="1" id="KW-0547">Nucleotide-binding</keyword>
<dbReference type="EMBL" id="JBHTAJ010000033">
    <property type="protein sequence ID" value="MFC7181584.1"/>
    <property type="molecule type" value="Genomic_DNA"/>
</dbReference>
<evidence type="ECO:0000256" key="1">
    <source>
        <dbReference type="ARBA" id="ARBA00022741"/>
    </source>
</evidence>
<dbReference type="PANTHER" id="PTHR16305:SF28">
    <property type="entry name" value="GUANYLATE CYCLASE DOMAIN-CONTAINING PROTEIN"/>
    <property type="match status" value="1"/>
</dbReference>
<dbReference type="InterPro" id="IPR041664">
    <property type="entry name" value="AAA_16"/>
</dbReference>
<dbReference type="PRINTS" id="PR00038">
    <property type="entry name" value="HTHLUXR"/>
</dbReference>
<accession>A0ABW2FWD5</accession>
<dbReference type="SUPFAM" id="SSF48452">
    <property type="entry name" value="TPR-like"/>
    <property type="match status" value="1"/>
</dbReference>
<dbReference type="InterPro" id="IPR016032">
    <property type="entry name" value="Sig_transdc_resp-reg_C-effctor"/>
</dbReference>
<evidence type="ECO:0000259" key="4">
    <source>
        <dbReference type="PROSITE" id="PS50043"/>
    </source>
</evidence>
<dbReference type="PANTHER" id="PTHR16305">
    <property type="entry name" value="TESTICULAR SOLUBLE ADENYLYL CYCLASE"/>
    <property type="match status" value="1"/>
</dbReference>
<dbReference type="SUPFAM" id="SSF52540">
    <property type="entry name" value="P-loop containing nucleoside triphosphate hydrolases"/>
    <property type="match status" value="1"/>
</dbReference>
<protein>
    <submittedName>
        <fullName evidence="5">AAA family ATPase</fullName>
    </submittedName>
</protein>
<feature type="compositionally biased region" description="Pro residues" evidence="3">
    <location>
        <begin position="741"/>
        <end position="751"/>
    </location>
</feature>
<feature type="region of interest" description="Disordered" evidence="3">
    <location>
        <begin position="733"/>
        <end position="760"/>
    </location>
</feature>
<name>A0ABW2FWD5_9ACTN</name>
<dbReference type="InterPro" id="IPR011990">
    <property type="entry name" value="TPR-like_helical_dom_sf"/>
</dbReference>
<dbReference type="Pfam" id="PF00196">
    <property type="entry name" value="GerE"/>
    <property type="match status" value="1"/>
</dbReference>
<dbReference type="Gene3D" id="1.25.40.10">
    <property type="entry name" value="Tetratricopeptide repeat domain"/>
    <property type="match status" value="1"/>
</dbReference>
<dbReference type="SMART" id="SM00421">
    <property type="entry name" value="HTH_LUXR"/>
    <property type="match status" value="1"/>
</dbReference>
<comment type="caution">
    <text evidence="5">The sequence shown here is derived from an EMBL/GenBank/DDBJ whole genome shotgun (WGS) entry which is preliminary data.</text>
</comment>
<dbReference type="InterPro" id="IPR036388">
    <property type="entry name" value="WH-like_DNA-bd_sf"/>
</dbReference>
<dbReference type="Proteomes" id="UP001596435">
    <property type="component" value="Unassembled WGS sequence"/>
</dbReference>
<evidence type="ECO:0000313" key="6">
    <source>
        <dbReference type="Proteomes" id="UP001596435"/>
    </source>
</evidence>
<dbReference type="InterPro" id="IPR027417">
    <property type="entry name" value="P-loop_NTPase"/>
</dbReference>
<proteinExistence type="predicted"/>
<dbReference type="InterPro" id="IPR000792">
    <property type="entry name" value="Tscrpt_reg_LuxR_C"/>
</dbReference>
<feature type="domain" description="HTH luxR-type" evidence="4">
    <location>
        <begin position="850"/>
        <end position="915"/>
    </location>
</feature>
<evidence type="ECO:0000256" key="3">
    <source>
        <dbReference type="SAM" id="MobiDB-lite"/>
    </source>
</evidence>
<sequence>MLGGTSVRWPFIGRRAELERIGDAAADARCHAVLVCGRSGTGKSRLVEEYLDLARSQGRQAAHLTASRTAAAVPLSALAPLLPAPAGPAAAPNTHPQDLLAAVRARTADRAGDGRFVLGVDDLHLLDPASLALLTALCAAPEVLLVASVRDREALPDALAAWWRAGRAVRIDLAELERPAMDTLLHLALGGPIAAPAGQALWAASRGNLLYLRELVLRGLADGALARSGGVWCLTARLSAGDGVAGLVRERLDALTADQRDVLERLALCEPLGVDELLADTTEPLLTALEEGGLITVRPDGRRLEVRLSHPVHGDVLKDGMPRLRVRSLLLDQVARVEARGARRSGDALRLAGWRLDATGTADRALLLRAARLAHHAHDIDRMHDLARAALRQGPDPQAVLLLGIALGELGRADEAVEVLSGAADDVAGDELEALAVTLALNCFYGSAGPAAARAVLERAGARGGEDVRTALTAFEAILLCLAGRPAEAAEVLGAGAGQHRDGAGAPAEPAVPTRRDVLVMAARFRILLAAGRIVAAADLGRLVFEVHRQVPERIGLSHPAGRLSELAGALLELGAFDRARETALEGQGLALREGVVSLASWFPLQLGRIALAQGRPGAAAVHFRESLAQARAFAVAAAQTAALAGLVLCAAACGQGDPEAAAALLALAGPSPAGPESVRALAWADAVAGRPEAARRRLRTAAVNAREAGDRTAALGLCHDLARLGGAADAAALLPRGGPDGPPDGSPVGPPSADGLPDGLLAGLPDGPYAAARIAHIRALAEGTAARLAEAAEALGEVGADLAAAEAWVAAAERHRRDGAQRAAAHALARADGLRARCEGAATPGLVVAADTRSPLTAREREIAWLAAQGATSRGIAEGLHLSVRTVDNHLQNIYGKLGVSGRTRLAAALGHPDTQDGSGERP</sequence>
<organism evidence="5 6">
    <name type="scientific">Kitasatospora paranensis</name>
    <dbReference type="NCBI Taxonomy" id="258053"/>
    <lineage>
        <taxon>Bacteria</taxon>
        <taxon>Bacillati</taxon>
        <taxon>Actinomycetota</taxon>
        <taxon>Actinomycetes</taxon>
        <taxon>Kitasatosporales</taxon>
        <taxon>Streptomycetaceae</taxon>
        <taxon>Kitasatospora</taxon>
    </lineage>
</organism>